<sequence length="240" mass="25534">MKNFRYLACIAALAAPLPVAAASYTYLIDYTFPILREGNQLGAFADPIPGRGGIKGDITFGDDFLTTRTPLSYNLTTTNTSTRSNVENLYSFSSSDPNEVYSFTPAGTWDSFMSLTFNDQSYAQPCSPNSPTAARGTYSIAGSRLTLEIDKNFTPGDAGFNMQGWELFGKTKYCASVGYPLNEHEHTAPNNSSVFMALTTTGAGDGTGSGVNAVPVPAALPLLAAGLGSLLAFGRRTRRA</sequence>
<protein>
    <submittedName>
        <fullName evidence="3">Uncharacterized protein</fullName>
    </submittedName>
</protein>
<dbReference type="EMBL" id="QGKU01000030">
    <property type="protein sequence ID" value="PWR03193.1"/>
    <property type="molecule type" value="Genomic_DNA"/>
</dbReference>
<name>A0A2V2LNA4_9RHOB</name>
<keyword evidence="1" id="KW-0472">Membrane</keyword>
<dbReference type="AlphaFoldDB" id="A0A2V2LNA4"/>
<evidence type="ECO:0000313" key="4">
    <source>
        <dbReference type="Proteomes" id="UP000245680"/>
    </source>
</evidence>
<keyword evidence="1" id="KW-0812">Transmembrane</keyword>
<comment type="caution">
    <text evidence="3">The sequence shown here is derived from an EMBL/GenBank/DDBJ whole genome shotgun (WGS) entry which is preliminary data.</text>
</comment>
<proteinExistence type="predicted"/>
<evidence type="ECO:0000313" key="3">
    <source>
        <dbReference type="EMBL" id="PWR03193.1"/>
    </source>
</evidence>
<dbReference type="Proteomes" id="UP000245680">
    <property type="component" value="Unassembled WGS sequence"/>
</dbReference>
<keyword evidence="1" id="KW-1133">Transmembrane helix</keyword>
<evidence type="ECO:0000256" key="2">
    <source>
        <dbReference type="SAM" id="SignalP"/>
    </source>
</evidence>
<reference evidence="3 4" key="1">
    <citation type="submission" date="2018-05" db="EMBL/GenBank/DDBJ databases">
        <title>Rhodobacteraceae gen. nov., sp. nov. isolated from sea water.</title>
        <authorList>
            <person name="Ren Y."/>
        </authorList>
    </citation>
    <scope>NUCLEOTIDE SEQUENCE [LARGE SCALE GENOMIC DNA]</scope>
    <source>
        <strain evidence="3 4">TG-679</strain>
    </source>
</reference>
<gene>
    <name evidence="3" type="ORF">DKT77_08255</name>
</gene>
<dbReference type="OrthoDB" id="9838166at2"/>
<keyword evidence="2" id="KW-0732">Signal</keyword>
<keyword evidence="4" id="KW-1185">Reference proteome</keyword>
<organism evidence="3 4">
    <name type="scientific">Meridianimarinicoccus roseus</name>
    <dbReference type="NCBI Taxonomy" id="2072018"/>
    <lineage>
        <taxon>Bacteria</taxon>
        <taxon>Pseudomonadati</taxon>
        <taxon>Pseudomonadota</taxon>
        <taxon>Alphaproteobacteria</taxon>
        <taxon>Rhodobacterales</taxon>
        <taxon>Paracoccaceae</taxon>
        <taxon>Meridianimarinicoccus</taxon>
    </lineage>
</organism>
<feature type="signal peptide" evidence="2">
    <location>
        <begin position="1"/>
        <end position="21"/>
    </location>
</feature>
<evidence type="ECO:0000256" key="1">
    <source>
        <dbReference type="SAM" id="Phobius"/>
    </source>
</evidence>
<accession>A0A2V2LNA4</accession>
<dbReference type="RefSeq" id="WP_109811227.1">
    <property type="nucleotide sequence ID" value="NZ_QGKU01000030.1"/>
</dbReference>
<feature type="transmembrane region" description="Helical" evidence="1">
    <location>
        <begin position="216"/>
        <end position="234"/>
    </location>
</feature>
<feature type="chain" id="PRO_5016000816" evidence="2">
    <location>
        <begin position="22"/>
        <end position="240"/>
    </location>
</feature>